<dbReference type="PANTHER" id="PTHR21366">
    <property type="entry name" value="GLYOXALASE FAMILY PROTEIN"/>
    <property type="match status" value="1"/>
</dbReference>
<feature type="compositionally biased region" description="Acidic residues" evidence="8">
    <location>
        <begin position="343"/>
        <end position="353"/>
    </location>
</feature>
<keyword evidence="11" id="KW-1185">Reference proteome</keyword>
<dbReference type="InterPro" id="IPR037523">
    <property type="entry name" value="VOC_core"/>
</dbReference>
<dbReference type="InterPro" id="IPR050383">
    <property type="entry name" value="GlyoxalaseI/FosfomycinResist"/>
</dbReference>
<organism evidence="10 11">
    <name type="scientific">Halobellus rarus</name>
    <dbReference type="NCBI Taxonomy" id="1126237"/>
    <lineage>
        <taxon>Archaea</taxon>
        <taxon>Methanobacteriati</taxon>
        <taxon>Methanobacteriota</taxon>
        <taxon>Stenosarchaea group</taxon>
        <taxon>Halobacteria</taxon>
        <taxon>Halobacteriales</taxon>
        <taxon>Haloferacaceae</taxon>
        <taxon>Halobellus</taxon>
    </lineage>
</organism>
<dbReference type="InterPro" id="IPR004360">
    <property type="entry name" value="Glyas_Fos-R_dOase_dom"/>
</dbReference>
<evidence type="ECO:0000256" key="5">
    <source>
        <dbReference type="ARBA" id="ARBA00022797"/>
    </source>
</evidence>
<dbReference type="RefSeq" id="WP_256421931.1">
    <property type="nucleotide sequence ID" value="NZ_JANHDI010000009.1"/>
</dbReference>
<dbReference type="PROSITE" id="PS51819">
    <property type="entry name" value="VOC"/>
    <property type="match status" value="2"/>
</dbReference>
<evidence type="ECO:0000256" key="8">
    <source>
        <dbReference type="SAM" id="MobiDB-lite"/>
    </source>
</evidence>
<comment type="caution">
    <text evidence="10">The sequence shown here is derived from an EMBL/GenBank/DDBJ whole genome shotgun (WGS) entry which is preliminary data.</text>
</comment>
<comment type="subunit">
    <text evidence="2">Homotetramer.</text>
</comment>
<feature type="domain" description="VOC" evidence="9">
    <location>
        <begin position="153"/>
        <end position="278"/>
    </location>
</feature>
<dbReference type="InterPro" id="IPR029068">
    <property type="entry name" value="Glyas_Bleomycin-R_OHBP_Dase"/>
</dbReference>
<protein>
    <submittedName>
        <fullName evidence="10">VOC family protein</fullName>
    </submittedName>
</protein>
<keyword evidence="5" id="KW-0058">Aromatic hydrocarbons catabolism</keyword>
<evidence type="ECO:0000313" key="10">
    <source>
        <dbReference type="EMBL" id="MFD1600187.1"/>
    </source>
</evidence>
<keyword evidence="3" id="KW-0479">Metal-binding</keyword>
<keyword evidence="4" id="KW-0677">Repeat</keyword>
<dbReference type="InterPro" id="IPR054560">
    <property type="entry name" value="XylE-like_N"/>
</dbReference>
<gene>
    <name evidence="10" type="ORF">ACFSBX_14580</name>
</gene>
<comment type="similarity">
    <text evidence="1">Belongs to the extradiol ring-cleavage dioxygenase family.</text>
</comment>
<feature type="region of interest" description="Disordered" evidence="8">
    <location>
        <begin position="321"/>
        <end position="353"/>
    </location>
</feature>
<name>A0ABD6CSX2_9EURY</name>
<dbReference type="Gene3D" id="3.10.180.10">
    <property type="entry name" value="2,3-Dihydroxybiphenyl 1,2-Dioxygenase, domain 1"/>
    <property type="match status" value="2"/>
</dbReference>
<feature type="domain" description="VOC" evidence="9">
    <location>
        <begin position="5"/>
        <end position="121"/>
    </location>
</feature>
<dbReference type="Pfam" id="PF00903">
    <property type="entry name" value="Glyoxalase"/>
    <property type="match status" value="1"/>
</dbReference>
<reference evidence="10 11" key="1">
    <citation type="journal article" date="2019" name="Int. J. Syst. Evol. Microbiol.">
        <title>The Global Catalogue of Microorganisms (GCM) 10K type strain sequencing project: providing services to taxonomists for standard genome sequencing and annotation.</title>
        <authorList>
            <consortium name="The Broad Institute Genomics Platform"/>
            <consortium name="The Broad Institute Genome Sequencing Center for Infectious Disease"/>
            <person name="Wu L."/>
            <person name="Ma J."/>
        </authorList>
    </citation>
    <scope>NUCLEOTIDE SEQUENCE [LARGE SCALE GENOMIC DNA]</scope>
    <source>
        <strain evidence="10 11">CGMCC 1.12121</strain>
    </source>
</reference>
<evidence type="ECO:0000256" key="7">
    <source>
        <dbReference type="ARBA" id="ARBA00023002"/>
    </source>
</evidence>
<sequence length="353" mass="40527">MGIATLAHAELYCPDLEASLEHFRDTMGMYVRHEEEDAYYLAAFGDWQDYTLILRDGDTWGCKHVAWMLEDEGDFDEFEQRIEDSGYDTEWVEPDAEPGQGRALKFDYPGATPEYMELVYDIDRAFDTVSEENKPRLKNQPTRKPERGAGFRRIDHVNFNVSNVPECVEWFEDVLGFDLREEGLDPDGNQVGAWMSVSPLVHEIAFITPPPDANVVDKIDHVAYYMDGGYRGELERAADLLRERDIEFVGGPARHGISQAHFNYYLEPSGNKVEIFAGGYLIFDPEWETVTWTPEDGSDGFVWWGGKAGQHARRQYDYIPTDEKDWSDEGAHHLRDRYKSQEPDAEPEAEADD</sequence>
<evidence type="ECO:0000256" key="6">
    <source>
        <dbReference type="ARBA" id="ARBA00022964"/>
    </source>
</evidence>
<evidence type="ECO:0000256" key="3">
    <source>
        <dbReference type="ARBA" id="ARBA00022723"/>
    </source>
</evidence>
<evidence type="ECO:0000259" key="9">
    <source>
        <dbReference type="PROSITE" id="PS51819"/>
    </source>
</evidence>
<evidence type="ECO:0000256" key="4">
    <source>
        <dbReference type="ARBA" id="ARBA00022737"/>
    </source>
</evidence>
<dbReference type="SUPFAM" id="SSF54593">
    <property type="entry name" value="Glyoxalase/Bleomycin resistance protein/Dihydroxybiphenyl dioxygenase"/>
    <property type="match status" value="1"/>
</dbReference>
<keyword evidence="6" id="KW-0223">Dioxygenase</keyword>
<proteinExistence type="inferred from homology"/>
<dbReference type="Proteomes" id="UP001597085">
    <property type="component" value="Unassembled WGS sequence"/>
</dbReference>
<dbReference type="AlphaFoldDB" id="A0ABD6CSX2"/>
<evidence type="ECO:0000256" key="1">
    <source>
        <dbReference type="ARBA" id="ARBA00008784"/>
    </source>
</evidence>
<keyword evidence="7" id="KW-0560">Oxidoreductase</keyword>
<accession>A0ABD6CSX2</accession>
<dbReference type="GO" id="GO:0051213">
    <property type="term" value="F:dioxygenase activity"/>
    <property type="evidence" value="ECO:0007669"/>
    <property type="project" value="UniProtKB-KW"/>
</dbReference>
<dbReference type="Pfam" id="PF22247">
    <property type="entry name" value="Diox-like_N"/>
    <property type="match status" value="1"/>
</dbReference>
<dbReference type="EMBL" id="JBHUDK010000014">
    <property type="protein sequence ID" value="MFD1600187.1"/>
    <property type="molecule type" value="Genomic_DNA"/>
</dbReference>
<evidence type="ECO:0000256" key="2">
    <source>
        <dbReference type="ARBA" id="ARBA00011881"/>
    </source>
</evidence>
<feature type="compositionally biased region" description="Basic and acidic residues" evidence="8">
    <location>
        <begin position="321"/>
        <end position="342"/>
    </location>
</feature>
<evidence type="ECO:0000313" key="11">
    <source>
        <dbReference type="Proteomes" id="UP001597085"/>
    </source>
</evidence>
<dbReference type="GO" id="GO:0046872">
    <property type="term" value="F:metal ion binding"/>
    <property type="evidence" value="ECO:0007669"/>
    <property type="project" value="UniProtKB-KW"/>
</dbReference>